<reference evidence="12" key="1">
    <citation type="journal article" date="2020" name="mSystems">
        <title>Genome- and Community-Level Interaction Insights into Carbon Utilization and Element Cycling Functions of Hydrothermarchaeota in Hydrothermal Sediment.</title>
        <authorList>
            <person name="Zhou Z."/>
            <person name="Liu Y."/>
            <person name="Xu W."/>
            <person name="Pan J."/>
            <person name="Luo Z.H."/>
            <person name="Li M."/>
        </authorList>
    </citation>
    <scope>NUCLEOTIDE SEQUENCE [LARGE SCALE GENOMIC DNA]</scope>
    <source>
        <strain evidence="12">HyVt-577</strain>
    </source>
</reference>
<comment type="subcellular location">
    <subcellularLocation>
        <location evidence="1">Cell inner membrane</location>
        <topology evidence="1">Single-pass membrane protein</topology>
        <orientation evidence="1">Periplasmic side</orientation>
    </subcellularLocation>
</comment>
<evidence type="ECO:0000256" key="10">
    <source>
        <dbReference type="SAM" id="Phobius"/>
    </source>
</evidence>
<keyword evidence="6 10" id="KW-0812">Transmembrane</keyword>
<protein>
    <submittedName>
        <fullName evidence="12">Energy transducer TonB</fullName>
    </submittedName>
</protein>
<dbReference type="Gene3D" id="3.30.1150.10">
    <property type="match status" value="1"/>
</dbReference>
<dbReference type="InterPro" id="IPR006260">
    <property type="entry name" value="TonB/TolA_C"/>
</dbReference>
<evidence type="ECO:0000256" key="6">
    <source>
        <dbReference type="ARBA" id="ARBA00022692"/>
    </source>
</evidence>
<dbReference type="InterPro" id="IPR037682">
    <property type="entry name" value="TonB_C"/>
</dbReference>
<dbReference type="Proteomes" id="UP000885779">
    <property type="component" value="Unassembled WGS sequence"/>
</dbReference>
<keyword evidence="3" id="KW-0813">Transport</keyword>
<evidence type="ECO:0000313" key="12">
    <source>
        <dbReference type="EMBL" id="HGY56553.1"/>
    </source>
</evidence>
<evidence type="ECO:0000256" key="9">
    <source>
        <dbReference type="ARBA" id="ARBA00023136"/>
    </source>
</evidence>
<feature type="transmembrane region" description="Helical" evidence="10">
    <location>
        <begin position="20"/>
        <end position="42"/>
    </location>
</feature>
<dbReference type="PROSITE" id="PS52015">
    <property type="entry name" value="TONB_CTD"/>
    <property type="match status" value="1"/>
</dbReference>
<sequence length="213" mass="24572">MNMKTPDVFYVERDLLKKQYGLVLELAFLASLFLMIAVFLFWQKFDVAYTLPAQSDKWEIEVVDIPLTKQLKRPPRPAIPSIPVAEENMDLVEELSISWDNIDLKSLAEAAPPADDVIEEWEFIKVAQKPIIIKKVAPEYPVMARNMGLEGMVVLKVLIGINGRVEKVEVQKSIPMLDEAAIDAVKQFEFRPGRQRDRYVKVWMSIPFHFRLK</sequence>
<dbReference type="EMBL" id="DRQG01000115">
    <property type="protein sequence ID" value="HGY56553.1"/>
    <property type="molecule type" value="Genomic_DNA"/>
</dbReference>
<dbReference type="GO" id="GO:0098797">
    <property type="term" value="C:plasma membrane protein complex"/>
    <property type="evidence" value="ECO:0007669"/>
    <property type="project" value="TreeGrafter"/>
</dbReference>
<keyword evidence="8 10" id="KW-1133">Transmembrane helix</keyword>
<evidence type="ECO:0000256" key="5">
    <source>
        <dbReference type="ARBA" id="ARBA00022519"/>
    </source>
</evidence>
<organism evidence="12">
    <name type="scientific">Caldithrix abyssi</name>
    <dbReference type="NCBI Taxonomy" id="187145"/>
    <lineage>
        <taxon>Bacteria</taxon>
        <taxon>Pseudomonadati</taxon>
        <taxon>Calditrichota</taxon>
        <taxon>Calditrichia</taxon>
        <taxon>Calditrichales</taxon>
        <taxon>Calditrichaceae</taxon>
        <taxon>Caldithrix</taxon>
    </lineage>
</organism>
<dbReference type="InterPro" id="IPR051045">
    <property type="entry name" value="TonB-dependent_transducer"/>
</dbReference>
<evidence type="ECO:0000256" key="1">
    <source>
        <dbReference type="ARBA" id="ARBA00004383"/>
    </source>
</evidence>
<evidence type="ECO:0000256" key="2">
    <source>
        <dbReference type="ARBA" id="ARBA00006555"/>
    </source>
</evidence>
<feature type="domain" description="TonB C-terminal" evidence="11">
    <location>
        <begin position="125"/>
        <end position="213"/>
    </location>
</feature>
<comment type="similarity">
    <text evidence="2">Belongs to the TonB family.</text>
</comment>
<evidence type="ECO:0000259" key="11">
    <source>
        <dbReference type="PROSITE" id="PS52015"/>
    </source>
</evidence>
<gene>
    <name evidence="12" type="ORF">ENK44_12665</name>
</gene>
<dbReference type="GO" id="GO:0015031">
    <property type="term" value="P:protein transport"/>
    <property type="evidence" value="ECO:0007669"/>
    <property type="project" value="UniProtKB-KW"/>
</dbReference>
<proteinExistence type="inferred from homology"/>
<dbReference type="SUPFAM" id="SSF74653">
    <property type="entry name" value="TolA/TonB C-terminal domain"/>
    <property type="match status" value="1"/>
</dbReference>
<accession>A0A7V4WW53</accession>
<keyword evidence="4" id="KW-1003">Cell membrane</keyword>
<evidence type="ECO:0000256" key="3">
    <source>
        <dbReference type="ARBA" id="ARBA00022448"/>
    </source>
</evidence>
<evidence type="ECO:0000256" key="7">
    <source>
        <dbReference type="ARBA" id="ARBA00022927"/>
    </source>
</evidence>
<dbReference type="GO" id="GO:0055085">
    <property type="term" value="P:transmembrane transport"/>
    <property type="evidence" value="ECO:0007669"/>
    <property type="project" value="InterPro"/>
</dbReference>
<dbReference type="PANTHER" id="PTHR33446:SF2">
    <property type="entry name" value="PROTEIN TONB"/>
    <property type="match status" value="1"/>
</dbReference>
<dbReference type="PANTHER" id="PTHR33446">
    <property type="entry name" value="PROTEIN TONB-RELATED"/>
    <property type="match status" value="1"/>
</dbReference>
<keyword evidence="5" id="KW-0997">Cell inner membrane</keyword>
<dbReference type="NCBIfam" id="TIGR01352">
    <property type="entry name" value="tonB_Cterm"/>
    <property type="match status" value="1"/>
</dbReference>
<dbReference type="Pfam" id="PF03544">
    <property type="entry name" value="TonB_C"/>
    <property type="match status" value="1"/>
</dbReference>
<name>A0A7V4WW53_CALAY</name>
<dbReference type="GO" id="GO:0031992">
    <property type="term" value="F:energy transducer activity"/>
    <property type="evidence" value="ECO:0007669"/>
    <property type="project" value="TreeGrafter"/>
</dbReference>
<comment type="caution">
    <text evidence="12">The sequence shown here is derived from an EMBL/GenBank/DDBJ whole genome shotgun (WGS) entry which is preliminary data.</text>
</comment>
<evidence type="ECO:0000256" key="8">
    <source>
        <dbReference type="ARBA" id="ARBA00022989"/>
    </source>
</evidence>
<dbReference type="AlphaFoldDB" id="A0A7V4WW53"/>
<keyword evidence="7" id="KW-0653">Protein transport</keyword>
<keyword evidence="9 10" id="KW-0472">Membrane</keyword>
<evidence type="ECO:0000256" key="4">
    <source>
        <dbReference type="ARBA" id="ARBA00022475"/>
    </source>
</evidence>